<keyword evidence="4" id="KW-0539">Nucleus</keyword>
<keyword evidence="1" id="KW-0805">Transcription regulation</keyword>
<feature type="domain" description="NAC" evidence="5">
    <location>
        <begin position="21"/>
        <end position="177"/>
    </location>
</feature>
<dbReference type="FunCoup" id="A0A2K1IB31">
    <property type="interactions" value="528"/>
</dbReference>
<keyword evidence="2" id="KW-0238">DNA-binding</keyword>
<dbReference type="Gramene" id="Pp3c27_7560V3.3">
    <property type="protein sequence ID" value="Pp3c27_7560V3.3"/>
    <property type="gene ID" value="Pp3c27_7560"/>
</dbReference>
<gene>
    <name evidence="7" type="primary">LOC112278384</name>
    <name evidence="6" type="ORF">PHYPA_031053</name>
</gene>
<evidence type="ECO:0000313" key="6">
    <source>
        <dbReference type="EMBL" id="PNR26478.1"/>
    </source>
</evidence>
<evidence type="ECO:0000313" key="7">
    <source>
        <dbReference type="EnsemblPlants" id="Pp3c27_7560V3.1"/>
    </source>
</evidence>
<dbReference type="InterPro" id="IPR003441">
    <property type="entry name" value="NAC-dom"/>
</dbReference>
<proteinExistence type="predicted"/>
<dbReference type="Gramene" id="Pp3c27_7560V3.1">
    <property type="protein sequence ID" value="Pp3c27_7560V3.1"/>
    <property type="gene ID" value="Pp3c27_7560"/>
</dbReference>
<dbReference type="PANTHER" id="PTHR31744:SF92">
    <property type="entry name" value="NAC DOMAIN-CONTAINING PROTEIN 87"/>
    <property type="match status" value="1"/>
</dbReference>
<dbReference type="PROSITE" id="PS51005">
    <property type="entry name" value="NAC"/>
    <property type="match status" value="1"/>
</dbReference>
<protein>
    <recommendedName>
        <fullName evidence="5">NAC domain-containing protein</fullName>
    </recommendedName>
</protein>
<dbReference type="EnsemblPlants" id="Pp3c27_7560V3.3">
    <property type="protein sequence ID" value="Pp3c27_7560V3.3"/>
    <property type="gene ID" value="Pp3c27_7560"/>
</dbReference>
<evidence type="ECO:0000256" key="2">
    <source>
        <dbReference type="ARBA" id="ARBA00023125"/>
    </source>
</evidence>
<dbReference type="AlphaFoldDB" id="A0A2K1IB31"/>
<dbReference type="Proteomes" id="UP000006727">
    <property type="component" value="Chromosome 27"/>
</dbReference>
<dbReference type="Gramene" id="Pp3c27_7560V3.2">
    <property type="protein sequence ID" value="Pp3c27_7560V3.2"/>
    <property type="gene ID" value="Pp3c27_7560"/>
</dbReference>
<evidence type="ECO:0000256" key="4">
    <source>
        <dbReference type="ARBA" id="ARBA00023242"/>
    </source>
</evidence>
<dbReference type="PaxDb" id="3218-PP1S164_37V6.1"/>
<dbReference type="SUPFAM" id="SSF101941">
    <property type="entry name" value="NAC domain"/>
    <property type="match status" value="1"/>
</dbReference>
<organism evidence="6">
    <name type="scientific">Physcomitrium patens</name>
    <name type="common">Spreading-leaved earth moss</name>
    <name type="synonym">Physcomitrella patens</name>
    <dbReference type="NCBI Taxonomy" id="3218"/>
    <lineage>
        <taxon>Eukaryota</taxon>
        <taxon>Viridiplantae</taxon>
        <taxon>Streptophyta</taxon>
        <taxon>Embryophyta</taxon>
        <taxon>Bryophyta</taxon>
        <taxon>Bryophytina</taxon>
        <taxon>Bryopsida</taxon>
        <taxon>Funariidae</taxon>
        <taxon>Funariales</taxon>
        <taxon>Funariaceae</taxon>
        <taxon>Physcomitrium</taxon>
    </lineage>
</organism>
<sequence length="424" mass="47668">MASMCNVSKIVGIRQDCNMELPPGFRFHPTDEELVTFYLANKVRDPRFEVRTICVVDFNECEPWDLPGKAKVGEKEWYFYSLRDRKYPTGTRTNRATKTGYWKATGKDRDVMNSGTHSLVGMKKTLVFYMGRAPRGVKTNWIMHEYRLERDSTSRFHGQQSLGPKQDEWVICRVFQKFIGNKKSGVTHGDSPYQLIDSHSALQRDSSPNPAVTDSGECDACTGTDSCYNCQDSYPQDVSLALGDVATALPVQWVHTMPNSKVPGSISMVPSAMDTDNLMKETYYNQNAINSGMLNHASIPQSIFAHPSTPMRCFDNLLGNNRIRAKQEASYTSNEGEDEAQSSGKLNLDCIAWPSDNVLYDQEIPCDSPLSPLQTVTEESGQLSCLTDGTFGDDHQSRMLRYRWYSSLPEVAGCIDGLQPEWAY</sequence>
<evidence type="ECO:0000256" key="1">
    <source>
        <dbReference type="ARBA" id="ARBA00023015"/>
    </source>
</evidence>
<reference evidence="6 8" key="2">
    <citation type="journal article" date="2018" name="Plant J.">
        <title>The Physcomitrella patens chromosome-scale assembly reveals moss genome structure and evolution.</title>
        <authorList>
            <person name="Lang D."/>
            <person name="Ullrich K.K."/>
            <person name="Murat F."/>
            <person name="Fuchs J."/>
            <person name="Jenkins J."/>
            <person name="Haas F.B."/>
            <person name="Piednoel M."/>
            <person name="Gundlach H."/>
            <person name="Van Bel M."/>
            <person name="Meyberg R."/>
            <person name="Vives C."/>
            <person name="Morata J."/>
            <person name="Symeonidi A."/>
            <person name="Hiss M."/>
            <person name="Muchero W."/>
            <person name="Kamisugi Y."/>
            <person name="Saleh O."/>
            <person name="Blanc G."/>
            <person name="Decker E.L."/>
            <person name="van Gessel N."/>
            <person name="Grimwood J."/>
            <person name="Hayes R.D."/>
            <person name="Graham S.W."/>
            <person name="Gunter L.E."/>
            <person name="McDaniel S.F."/>
            <person name="Hoernstein S.N.W."/>
            <person name="Larsson A."/>
            <person name="Li F.W."/>
            <person name="Perroud P.F."/>
            <person name="Phillips J."/>
            <person name="Ranjan P."/>
            <person name="Rokshar D.S."/>
            <person name="Rothfels C.J."/>
            <person name="Schneider L."/>
            <person name="Shu S."/>
            <person name="Stevenson D.W."/>
            <person name="Thummler F."/>
            <person name="Tillich M."/>
            <person name="Villarreal Aguilar J.C."/>
            <person name="Widiez T."/>
            <person name="Wong G.K."/>
            <person name="Wymore A."/>
            <person name="Zhang Y."/>
            <person name="Zimmer A.D."/>
            <person name="Quatrano R.S."/>
            <person name="Mayer K.F.X."/>
            <person name="Goodstein D."/>
            <person name="Casacuberta J.M."/>
            <person name="Vandepoele K."/>
            <person name="Reski R."/>
            <person name="Cuming A.C."/>
            <person name="Tuskan G.A."/>
            <person name="Maumus F."/>
            <person name="Salse J."/>
            <person name="Schmutz J."/>
            <person name="Rensing S.A."/>
        </authorList>
    </citation>
    <scope>NUCLEOTIDE SEQUENCE [LARGE SCALE GENOMIC DNA]</scope>
    <source>
        <strain evidence="7 8">cv. Gransden 2004</strain>
    </source>
</reference>
<dbReference type="GO" id="GO:0005634">
    <property type="term" value="C:nucleus"/>
    <property type="evidence" value="ECO:0007669"/>
    <property type="project" value="UniProtKB-ARBA"/>
</dbReference>
<dbReference type="EnsemblPlants" id="Pp3c27_7560V3.2">
    <property type="protein sequence ID" value="Pp3c27_7560V3.2"/>
    <property type="gene ID" value="Pp3c27_7560"/>
</dbReference>
<dbReference type="FunFam" id="2.170.150.80:FF:000006">
    <property type="entry name" value="NAC domain-containing protein 100-like"/>
    <property type="match status" value="1"/>
</dbReference>
<dbReference type="STRING" id="3218.A0A2K1IB31"/>
<dbReference type="KEGG" id="ppp:112278384"/>
<keyword evidence="8" id="KW-1185">Reference proteome</keyword>
<dbReference type="GO" id="GO:0003677">
    <property type="term" value="F:DNA binding"/>
    <property type="evidence" value="ECO:0007669"/>
    <property type="project" value="UniProtKB-KW"/>
</dbReference>
<accession>A0A2K1IB31</accession>
<reference evidence="6 8" key="1">
    <citation type="journal article" date="2008" name="Science">
        <title>The Physcomitrella genome reveals evolutionary insights into the conquest of land by plants.</title>
        <authorList>
            <person name="Rensing S."/>
            <person name="Lang D."/>
            <person name="Zimmer A."/>
            <person name="Terry A."/>
            <person name="Salamov A."/>
            <person name="Shapiro H."/>
            <person name="Nishiyama T."/>
            <person name="Perroud P.-F."/>
            <person name="Lindquist E."/>
            <person name="Kamisugi Y."/>
            <person name="Tanahashi T."/>
            <person name="Sakakibara K."/>
            <person name="Fujita T."/>
            <person name="Oishi K."/>
            <person name="Shin-I T."/>
            <person name="Kuroki Y."/>
            <person name="Toyoda A."/>
            <person name="Suzuki Y."/>
            <person name="Hashimoto A."/>
            <person name="Yamaguchi K."/>
            <person name="Sugano A."/>
            <person name="Kohara Y."/>
            <person name="Fujiyama A."/>
            <person name="Anterola A."/>
            <person name="Aoki S."/>
            <person name="Ashton N."/>
            <person name="Barbazuk W.B."/>
            <person name="Barker E."/>
            <person name="Bennetzen J."/>
            <person name="Bezanilla M."/>
            <person name="Blankenship R."/>
            <person name="Cho S.H."/>
            <person name="Dutcher S."/>
            <person name="Estelle M."/>
            <person name="Fawcett J.A."/>
            <person name="Gundlach H."/>
            <person name="Hanada K."/>
            <person name="Heyl A."/>
            <person name="Hicks K.A."/>
            <person name="Hugh J."/>
            <person name="Lohr M."/>
            <person name="Mayer K."/>
            <person name="Melkozernov A."/>
            <person name="Murata T."/>
            <person name="Nelson D."/>
            <person name="Pils B."/>
            <person name="Prigge M."/>
            <person name="Reiss B."/>
            <person name="Renner T."/>
            <person name="Rombauts S."/>
            <person name="Rushton P."/>
            <person name="Sanderfoot A."/>
            <person name="Schween G."/>
            <person name="Shiu S.-H."/>
            <person name="Stueber K."/>
            <person name="Theodoulou F.L."/>
            <person name="Tu H."/>
            <person name="Van de Peer Y."/>
            <person name="Verrier P.J."/>
            <person name="Waters E."/>
            <person name="Wood A."/>
            <person name="Yang L."/>
            <person name="Cove D."/>
            <person name="Cuming A."/>
            <person name="Hasebe M."/>
            <person name="Lucas S."/>
            <person name="Mishler D.B."/>
            <person name="Reski R."/>
            <person name="Grigoriev I."/>
            <person name="Quatrano R.S."/>
            <person name="Boore J.L."/>
        </authorList>
    </citation>
    <scope>NUCLEOTIDE SEQUENCE [LARGE SCALE GENOMIC DNA]</scope>
    <source>
        <strain evidence="7 8">cv. Gransden 2004</strain>
    </source>
</reference>
<dbReference type="Pfam" id="PF02365">
    <property type="entry name" value="NAM"/>
    <property type="match status" value="1"/>
</dbReference>
<evidence type="ECO:0000259" key="5">
    <source>
        <dbReference type="PROSITE" id="PS51005"/>
    </source>
</evidence>
<evidence type="ECO:0000313" key="8">
    <source>
        <dbReference type="Proteomes" id="UP000006727"/>
    </source>
</evidence>
<name>A0A2K1IB31_PHYPA</name>
<dbReference type="GO" id="GO:0006355">
    <property type="term" value="P:regulation of DNA-templated transcription"/>
    <property type="evidence" value="ECO:0007669"/>
    <property type="project" value="InterPro"/>
</dbReference>
<dbReference type="Gene3D" id="2.170.150.80">
    <property type="entry name" value="NAC domain"/>
    <property type="match status" value="1"/>
</dbReference>
<keyword evidence="3" id="KW-0804">Transcription</keyword>
<evidence type="ECO:0000256" key="3">
    <source>
        <dbReference type="ARBA" id="ARBA00023163"/>
    </source>
</evidence>
<dbReference type="EMBL" id="ABEU02000027">
    <property type="protein sequence ID" value="PNR26478.1"/>
    <property type="molecule type" value="Genomic_DNA"/>
</dbReference>
<dbReference type="OMA" id="FEVRTIC"/>
<dbReference type="OrthoDB" id="1424968at2759"/>
<dbReference type="InterPro" id="IPR036093">
    <property type="entry name" value="NAC_dom_sf"/>
</dbReference>
<dbReference type="RefSeq" id="XP_024367537.1">
    <property type="nucleotide sequence ID" value="XM_024511769.2"/>
</dbReference>
<dbReference type="PANTHER" id="PTHR31744">
    <property type="entry name" value="PROTEIN CUP-SHAPED COTYLEDON 2-RELATED"/>
    <property type="match status" value="1"/>
</dbReference>
<dbReference type="GeneID" id="112278384"/>
<reference evidence="7" key="3">
    <citation type="submission" date="2020-12" db="UniProtKB">
        <authorList>
            <consortium name="EnsemblPlants"/>
        </authorList>
    </citation>
    <scope>IDENTIFICATION</scope>
</reference>
<dbReference type="EnsemblPlants" id="Pp3c27_7560V3.1">
    <property type="protein sequence ID" value="Pp3c27_7560V3.1"/>
    <property type="gene ID" value="Pp3c27_7560"/>
</dbReference>